<organism evidence="1 2">
    <name type="scientific">Patagioenas fasciata monilis</name>
    <dbReference type="NCBI Taxonomy" id="372326"/>
    <lineage>
        <taxon>Eukaryota</taxon>
        <taxon>Metazoa</taxon>
        <taxon>Chordata</taxon>
        <taxon>Craniata</taxon>
        <taxon>Vertebrata</taxon>
        <taxon>Euteleostomi</taxon>
        <taxon>Archelosauria</taxon>
        <taxon>Archosauria</taxon>
        <taxon>Dinosauria</taxon>
        <taxon>Saurischia</taxon>
        <taxon>Theropoda</taxon>
        <taxon>Coelurosauria</taxon>
        <taxon>Aves</taxon>
        <taxon>Neognathae</taxon>
        <taxon>Neoaves</taxon>
        <taxon>Columbimorphae</taxon>
        <taxon>Columbiformes</taxon>
        <taxon>Columbidae</taxon>
        <taxon>Patagioenas</taxon>
    </lineage>
</organism>
<dbReference type="Proteomes" id="UP000190648">
    <property type="component" value="Unassembled WGS sequence"/>
</dbReference>
<accession>A0A1V4JFC5</accession>
<gene>
    <name evidence="1" type="ORF">AV530_019616</name>
</gene>
<keyword evidence="2" id="KW-1185">Reference proteome</keyword>
<evidence type="ECO:0000313" key="2">
    <source>
        <dbReference type="Proteomes" id="UP000190648"/>
    </source>
</evidence>
<comment type="caution">
    <text evidence="1">The sequence shown here is derived from an EMBL/GenBank/DDBJ whole genome shotgun (WGS) entry which is preliminary data.</text>
</comment>
<protein>
    <submittedName>
        <fullName evidence="1">Uncharacterized protein</fullName>
    </submittedName>
</protein>
<name>A0A1V4JFC5_PATFA</name>
<dbReference type="EMBL" id="LSYS01007908">
    <property type="protein sequence ID" value="OPJ70487.1"/>
    <property type="molecule type" value="Genomic_DNA"/>
</dbReference>
<evidence type="ECO:0000313" key="1">
    <source>
        <dbReference type="EMBL" id="OPJ70487.1"/>
    </source>
</evidence>
<proteinExistence type="predicted"/>
<dbReference type="AlphaFoldDB" id="A0A1V4JFC5"/>
<reference evidence="1 2" key="1">
    <citation type="submission" date="2016-02" db="EMBL/GenBank/DDBJ databases">
        <title>Band-tailed pigeon sequencing and assembly.</title>
        <authorList>
            <person name="Soares A.E."/>
            <person name="Novak B.J."/>
            <person name="Rice E.S."/>
            <person name="O'Connell B."/>
            <person name="Chang D."/>
            <person name="Weber S."/>
            <person name="Shapiro B."/>
        </authorList>
    </citation>
    <scope>NUCLEOTIDE SEQUENCE [LARGE SCALE GENOMIC DNA]</scope>
    <source>
        <strain evidence="1">BTP2013</strain>
        <tissue evidence="1">Blood</tissue>
    </source>
</reference>
<sequence length="87" mass="9645">MATQTYQHMITSLIQSSTDTAVLLLALEEACLEPEQTVELVSSELSHPSLLPSIRQATVSERLHPACYCLIQVFKVTFADTEHTDIV</sequence>